<dbReference type="Proteomes" id="UP000747399">
    <property type="component" value="Unassembled WGS sequence"/>
</dbReference>
<proteinExistence type="predicted"/>
<protein>
    <submittedName>
        <fullName evidence="1">Uncharacterized protein</fullName>
    </submittedName>
</protein>
<comment type="caution">
    <text evidence="1">The sequence shown here is derived from an EMBL/GenBank/DDBJ whole genome shotgun (WGS) entry which is preliminary data.</text>
</comment>
<evidence type="ECO:0000313" key="2">
    <source>
        <dbReference type="Proteomes" id="UP000747399"/>
    </source>
</evidence>
<evidence type="ECO:0000313" key="1">
    <source>
        <dbReference type="EMBL" id="GIL49950.1"/>
    </source>
</evidence>
<accession>A0A8J4AYQ0</accession>
<name>A0A8J4AYQ0_9CHLO</name>
<dbReference type="EMBL" id="BNCO01000008">
    <property type="protein sequence ID" value="GIL49950.1"/>
    <property type="molecule type" value="Genomic_DNA"/>
</dbReference>
<gene>
    <name evidence="1" type="ORF">Vafri_6253</name>
</gene>
<reference evidence="1" key="1">
    <citation type="journal article" date="2021" name="Proc. Natl. Acad. Sci. U.S.A.">
        <title>Three genomes in the algal genus Volvox reveal the fate of a haploid sex-determining region after a transition to homothallism.</title>
        <authorList>
            <person name="Yamamoto K."/>
            <person name="Hamaji T."/>
            <person name="Kawai-Toyooka H."/>
            <person name="Matsuzaki R."/>
            <person name="Takahashi F."/>
            <person name="Nishimura Y."/>
            <person name="Kawachi M."/>
            <person name="Noguchi H."/>
            <person name="Minakuchi Y."/>
            <person name="Umen J.G."/>
            <person name="Toyoda A."/>
            <person name="Nozaki H."/>
        </authorList>
    </citation>
    <scope>NUCLEOTIDE SEQUENCE</scope>
    <source>
        <strain evidence="1">NIES-3780</strain>
    </source>
</reference>
<dbReference type="AlphaFoldDB" id="A0A8J4AYQ0"/>
<keyword evidence="2" id="KW-1185">Reference proteome</keyword>
<organism evidence="1 2">
    <name type="scientific">Volvox africanus</name>
    <dbReference type="NCBI Taxonomy" id="51714"/>
    <lineage>
        <taxon>Eukaryota</taxon>
        <taxon>Viridiplantae</taxon>
        <taxon>Chlorophyta</taxon>
        <taxon>core chlorophytes</taxon>
        <taxon>Chlorophyceae</taxon>
        <taxon>CS clade</taxon>
        <taxon>Chlamydomonadales</taxon>
        <taxon>Volvocaceae</taxon>
        <taxon>Volvox</taxon>
    </lineage>
</organism>
<sequence>MESWQTTFPRDLRQQWISGGGSVTGAEPMNTKTEREPTYLLSLLPYSSISNGAVRAGRSAAITNVSSHRTAPPTTGTRRLVWYWPSYDTCDTTDAQRARHNNVYFCNIKSWRISVCVCVYFKTWPLQFQGTPTHRRS</sequence>